<evidence type="ECO:0000256" key="1">
    <source>
        <dbReference type="SAM" id="MobiDB-lite"/>
    </source>
</evidence>
<feature type="region of interest" description="Disordered" evidence="1">
    <location>
        <begin position="667"/>
        <end position="703"/>
    </location>
</feature>
<feature type="compositionally biased region" description="Basic and acidic residues" evidence="1">
    <location>
        <begin position="400"/>
        <end position="414"/>
    </location>
</feature>
<keyword evidence="3" id="KW-1185">Reference proteome</keyword>
<dbReference type="EMBL" id="LN891153">
    <property type="protein sequence ID" value="CUS08013.1"/>
    <property type="molecule type" value="Genomic_DNA"/>
</dbReference>
<feature type="compositionally biased region" description="Pro residues" evidence="1">
    <location>
        <begin position="425"/>
        <end position="435"/>
    </location>
</feature>
<protein>
    <submittedName>
        <fullName evidence="2">Uncharacterized protein</fullName>
    </submittedName>
</protein>
<feature type="region of interest" description="Disordered" evidence="1">
    <location>
        <begin position="813"/>
        <end position="837"/>
    </location>
</feature>
<feature type="region of interest" description="Disordered" evidence="1">
    <location>
        <begin position="858"/>
        <end position="886"/>
    </location>
</feature>
<feature type="compositionally biased region" description="Low complexity" evidence="1">
    <location>
        <begin position="1211"/>
        <end position="1223"/>
    </location>
</feature>
<reference evidence="2" key="1">
    <citation type="submission" date="2015-10" db="EMBL/GenBank/DDBJ databases">
        <authorList>
            <person name="Regsiter A."/>
            <person name="william w."/>
        </authorList>
    </citation>
    <scope>NUCLEOTIDE SEQUENCE</scope>
    <source>
        <strain evidence="2">Montdore</strain>
    </source>
</reference>
<name>A0A292PNF2_9PEZI</name>
<feature type="region of interest" description="Disordered" evidence="1">
    <location>
        <begin position="1"/>
        <end position="490"/>
    </location>
</feature>
<feature type="region of interest" description="Disordered" evidence="1">
    <location>
        <begin position="936"/>
        <end position="992"/>
    </location>
</feature>
<feature type="compositionally biased region" description="Polar residues" evidence="1">
    <location>
        <begin position="129"/>
        <end position="139"/>
    </location>
</feature>
<feature type="compositionally biased region" description="Basic and acidic residues" evidence="1">
    <location>
        <begin position="326"/>
        <end position="341"/>
    </location>
</feature>
<evidence type="ECO:0000313" key="3">
    <source>
        <dbReference type="Proteomes" id="UP001412239"/>
    </source>
</evidence>
<feature type="compositionally biased region" description="Low complexity" evidence="1">
    <location>
        <begin position="580"/>
        <end position="600"/>
    </location>
</feature>
<proteinExistence type="predicted"/>
<feature type="compositionally biased region" description="Polar residues" evidence="1">
    <location>
        <begin position="463"/>
        <end position="487"/>
    </location>
</feature>
<accession>A0A292PNF2</accession>
<evidence type="ECO:0000313" key="2">
    <source>
        <dbReference type="EMBL" id="CUS08013.1"/>
    </source>
</evidence>
<sequence>MDDSSQNPAERTPPQPAPVNPISSSQRRNSSHVRPTIILKRKSNIGPTDQSEKPVETTKSYAQMVTKAIKSTEAPSASLDRGGYDEAFPSLGTEPTAKVTSPDSAGPVKPPISTRKAEGHKKDFVPFTPDNSNKAQAPSTLIPHRRNISHGGSREIRNQYIPRQVARSVSFGGGGKPHFGLAQGAARKVSPFPAQKVRGQSSGHHNPPKSYIEGSSAGPGEEKEGHRFHNPPTQPANFGGYRGSLRRHSSYTARGRGRSPTSPRGAPPGGLSWRHESWLNRKKSIVAHTSNRIDEISPPEKPSPVSPVGGKPAGATTGASDITRQALEHSTDETSLERGPEEEGAESPTPSPGGRGVLRPESGHQGEMGPVMQTPIAGTVSVAKDRTSPFSSGSPTVGPRGDDTSALKSRDTRKNAQQLDLQSSAPPPPPPPALNPPTSNTFRRPDPPGFLPPVFVLPPIPSYLQSDIGSNKNQENTSPMSHQTEQAQRPKLSADEYFGLHGHPSRPLNTAELLASISATLGDKRATTGIADTMADINEREGPSGPSKAVQYAPTVQDKASKALSGHEKVNFGDMDSKKAALASSQAASGNSAFNSSASSTDQQTLLAIYSPEVRLPPGPTQPPPGIPLPPGLPIPASYYQQQSITPQTGPGDISFSQPREKKALYAQPIDNPQPPPGQYRQPYPAMGPFTVGQRSNDNDSYLDLGVTDTEIKVINETFQRFGQTDKEETPSLTDRYGRRGAVSGQGGSSKGCKPAGFPGNLKAIGKDNPKDRFEEVFGAKGKVSIEVLQGRQKEVLVAERIRNERLAAEDGEKIPETVTGNTGLFPYPTHGKSDSETTKELLVEAFKQLSSYIDDKGVINDPATGENVKPSAYRAGPWKKPPAGETLDWISDDNTSFFDQSFGKDFVAEGKQTAGGGSPSNKPVIYDVKLKQTVEQGGARNTGGSSNPSAGGDLAAKDKRRVYQGQDSKAPCNVIFGPPKPPGYPNHMPREHLRPLKTFEPFKNDYPKVRYGLLPPNPRSINTAEKPYINHRGGAVGPVADSAPRYVYGPKGYLELAKDIPPPPPADPSPFSQPKVTPSPFAALEQALGTTRFTQLVPQHSRLEGPKPPPGAKPTGGLVTDTINGLLRVNYGGKQTQLDPDGSGLSRSEILKRKQRPGSRIGINFDGSNGMEFDIDKTDFNPAEHNTLGGKFKLKSQLRREQEVLRAQLPQQSQQSGGAQPATHAKGIPVQGGSSGPGSGTRLMFDVPPGGGPRPVPSTPGNWAAQGIPEAKRGVKGWNSGMGGR</sequence>
<feature type="region of interest" description="Disordered" evidence="1">
    <location>
        <begin position="1058"/>
        <end position="1079"/>
    </location>
</feature>
<feature type="region of interest" description="Disordered" evidence="1">
    <location>
        <begin position="579"/>
        <end position="638"/>
    </location>
</feature>
<feature type="region of interest" description="Disordered" evidence="1">
    <location>
        <begin position="1209"/>
        <end position="1286"/>
    </location>
</feature>
<organism evidence="2 3">
    <name type="scientific">Tuber aestivum</name>
    <name type="common">summer truffle</name>
    <dbReference type="NCBI Taxonomy" id="59557"/>
    <lineage>
        <taxon>Eukaryota</taxon>
        <taxon>Fungi</taxon>
        <taxon>Dikarya</taxon>
        <taxon>Ascomycota</taxon>
        <taxon>Pezizomycotina</taxon>
        <taxon>Pezizomycetes</taxon>
        <taxon>Pezizales</taxon>
        <taxon>Tuberaceae</taxon>
        <taxon>Tuber</taxon>
    </lineage>
</organism>
<feature type="compositionally biased region" description="Pro residues" evidence="1">
    <location>
        <begin position="447"/>
        <end position="461"/>
    </location>
</feature>
<dbReference type="Proteomes" id="UP001412239">
    <property type="component" value="Unassembled WGS sequence"/>
</dbReference>
<feature type="compositionally biased region" description="Pro residues" evidence="1">
    <location>
        <begin position="615"/>
        <end position="634"/>
    </location>
</feature>
<gene>
    <name evidence="2" type="ORF">GSTUAT00007883001</name>
</gene>
<feature type="compositionally biased region" description="Basic and acidic residues" evidence="1">
    <location>
        <begin position="115"/>
        <end position="124"/>
    </location>
</feature>
<feature type="region of interest" description="Disordered" evidence="1">
    <location>
        <begin position="723"/>
        <end position="769"/>
    </location>
</feature>